<evidence type="ECO:0000256" key="6">
    <source>
        <dbReference type="ARBA" id="ARBA00022490"/>
    </source>
</evidence>
<dbReference type="PIRSF" id="PIRSF000904">
    <property type="entry name" value="FBPtase_SBPase"/>
    <property type="match status" value="1"/>
</dbReference>
<dbReference type="EC" id="3.1.3.11" evidence="5"/>
<accession>A0AAV9I3P5</accession>
<dbReference type="GO" id="GO:0006000">
    <property type="term" value="P:fructose metabolic process"/>
    <property type="evidence" value="ECO:0007669"/>
    <property type="project" value="TreeGrafter"/>
</dbReference>
<dbReference type="GO" id="GO:0005986">
    <property type="term" value="P:sucrose biosynthetic process"/>
    <property type="evidence" value="ECO:0007669"/>
    <property type="project" value="TreeGrafter"/>
</dbReference>
<dbReference type="GO" id="GO:0030388">
    <property type="term" value="P:fructose 1,6-bisphosphate metabolic process"/>
    <property type="evidence" value="ECO:0007669"/>
    <property type="project" value="TreeGrafter"/>
</dbReference>
<evidence type="ECO:0000259" key="12">
    <source>
        <dbReference type="Pfam" id="PF18913"/>
    </source>
</evidence>
<dbReference type="SUPFAM" id="SSF56655">
    <property type="entry name" value="Carbohydrate phosphatase"/>
    <property type="match status" value="1"/>
</dbReference>
<dbReference type="PROSITE" id="PS00124">
    <property type="entry name" value="FBPASE"/>
    <property type="match status" value="1"/>
</dbReference>
<evidence type="ECO:0000256" key="3">
    <source>
        <dbReference type="ARBA" id="ARBA00005215"/>
    </source>
</evidence>
<feature type="domain" description="Fructose-1-6-bisphosphatase class I N-terminal" evidence="11">
    <location>
        <begin position="38"/>
        <end position="186"/>
    </location>
</feature>
<evidence type="ECO:0000256" key="2">
    <source>
        <dbReference type="ARBA" id="ARBA00001946"/>
    </source>
</evidence>
<dbReference type="CDD" id="cd00354">
    <property type="entry name" value="FBPase"/>
    <property type="match status" value="1"/>
</dbReference>
<dbReference type="InterPro" id="IPR033391">
    <property type="entry name" value="FBPase_N"/>
</dbReference>
<dbReference type="InterPro" id="IPR028343">
    <property type="entry name" value="FBPtase"/>
</dbReference>
<dbReference type="Gene3D" id="3.30.540.10">
    <property type="entry name" value="Fructose-1,6-Bisphosphatase, subunit A, domain 1"/>
    <property type="match status" value="1"/>
</dbReference>
<reference evidence="13 14" key="1">
    <citation type="submission" date="2022-07" db="EMBL/GenBank/DDBJ databases">
        <title>Genome-wide signatures of adaptation to extreme environments.</title>
        <authorList>
            <person name="Cho C.H."/>
            <person name="Yoon H.S."/>
        </authorList>
    </citation>
    <scope>NUCLEOTIDE SEQUENCE [LARGE SCALE GENOMIC DNA]</scope>
    <source>
        <strain evidence="13 14">108.79 E11</strain>
    </source>
</reference>
<dbReference type="EMBL" id="JANCYU010000008">
    <property type="protein sequence ID" value="KAK4522804.1"/>
    <property type="molecule type" value="Genomic_DNA"/>
</dbReference>
<dbReference type="HAMAP" id="MF_01855">
    <property type="entry name" value="FBPase_class1"/>
    <property type="match status" value="1"/>
</dbReference>
<comment type="caution">
    <text evidence="13">The sequence shown here is derived from an EMBL/GenBank/DDBJ whole genome shotgun (WGS) entry which is preliminary data.</text>
</comment>
<comment type="pathway">
    <text evidence="3">Carbohydrate biosynthesis; Calvin cycle.</text>
</comment>
<proteinExistence type="inferred from homology"/>
<dbReference type="PANTHER" id="PTHR11556:SF35">
    <property type="entry name" value="SEDOHEPTULOSE-1,7-BISPHOSPHATASE, CHLOROPLASTIC"/>
    <property type="match status" value="1"/>
</dbReference>
<protein>
    <recommendedName>
        <fullName evidence="5">fructose-bisphosphatase</fullName>
        <ecNumber evidence="5">3.1.3.11</ecNumber>
    </recommendedName>
</protein>
<keyword evidence="14" id="KW-1185">Reference proteome</keyword>
<dbReference type="PIRSF" id="PIRSF500210">
    <property type="entry name" value="FBPtase"/>
    <property type="match status" value="1"/>
</dbReference>
<evidence type="ECO:0000256" key="1">
    <source>
        <dbReference type="ARBA" id="ARBA00001273"/>
    </source>
</evidence>
<sequence>MYYKDHKSSTILHAQEEANQDRLTMDHLGETLGSFLSQEPLKGCIEALAEAAEEISLLLRKGAGLGGLASVNTFGDQQLQVDVLADQIIEKALQRSGVVETICSEENSEERPCGGAGFAVAYDPLDGSSIIDTNFAVGTIFGIVKGKSFIGRKGRELVAAGCFVYGPRTELTLAVAEKDFSHQFVLVPRDSDDTSVLDRWKKNNTFKTIQSGKLFAPGNLRATVDNRGYQQLVNYWMNNKYQLRYTGGMVPDVIQLLIKGKGVFCNPASPSAPAKLRLLFECVPLAFLIEKGGGQSSNGTISLLDISISGTEERCQVCYGAKEEVERFNSMIGEMMSS</sequence>
<name>A0AAV9I3P5_9RHOD</name>
<dbReference type="AlphaFoldDB" id="A0AAV9I3P5"/>
<evidence type="ECO:0000256" key="7">
    <source>
        <dbReference type="ARBA" id="ARBA00022723"/>
    </source>
</evidence>
<comment type="catalytic activity">
    <reaction evidence="1">
        <text>beta-D-fructose 1,6-bisphosphate + H2O = beta-D-fructose 6-phosphate + phosphate</text>
        <dbReference type="Rhea" id="RHEA:11064"/>
        <dbReference type="ChEBI" id="CHEBI:15377"/>
        <dbReference type="ChEBI" id="CHEBI:32966"/>
        <dbReference type="ChEBI" id="CHEBI:43474"/>
        <dbReference type="ChEBI" id="CHEBI:57634"/>
        <dbReference type="EC" id="3.1.3.11"/>
    </reaction>
</comment>
<keyword evidence="10" id="KW-0119">Carbohydrate metabolism</keyword>
<comment type="cofactor">
    <cofactor evidence="2">
        <name>Mg(2+)</name>
        <dbReference type="ChEBI" id="CHEBI:18420"/>
    </cofactor>
</comment>
<evidence type="ECO:0000256" key="9">
    <source>
        <dbReference type="ARBA" id="ARBA00022842"/>
    </source>
</evidence>
<keyword evidence="7" id="KW-0479">Metal-binding</keyword>
<dbReference type="Gene3D" id="3.40.190.80">
    <property type="match status" value="1"/>
</dbReference>
<dbReference type="PRINTS" id="PR01958">
    <property type="entry name" value="S17BPHPHTASE"/>
</dbReference>
<keyword evidence="9" id="KW-0460">Magnesium</keyword>
<dbReference type="PANTHER" id="PTHR11556">
    <property type="entry name" value="FRUCTOSE-1,6-BISPHOSPHATASE-RELATED"/>
    <property type="match status" value="1"/>
</dbReference>
<dbReference type="InterPro" id="IPR023079">
    <property type="entry name" value="SBPase"/>
</dbReference>
<feature type="domain" description="Fructose-1-6-bisphosphatase class 1 C-terminal" evidence="12">
    <location>
        <begin position="210"/>
        <end position="331"/>
    </location>
</feature>
<evidence type="ECO:0000256" key="5">
    <source>
        <dbReference type="ARBA" id="ARBA00013093"/>
    </source>
</evidence>
<comment type="similarity">
    <text evidence="4">Belongs to the FBPase class 1 family.</text>
</comment>
<dbReference type="InterPro" id="IPR044015">
    <property type="entry name" value="FBPase_C_dom"/>
</dbReference>
<dbReference type="GO" id="GO:0006094">
    <property type="term" value="P:gluconeogenesis"/>
    <property type="evidence" value="ECO:0007669"/>
    <property type="project" value="TreeGrafter"/>
</dbReference>
<dbReference type="GO" id="GO:0042132">
    <property type="term" value="F:fructose 1,6-bisphosphate 1-phosphatase activity"/>
    <property type="evidence" value="ECO:0007669"/>
    <property type="project" value="UniProtKB-EC"/>
</dbReference>
<evidence type="ECO:0000259" key="11">
    <source>
        <dbReference type="Pfam" id="PF00316"/>
    </source>
</evidence>
<dbReference type="FunFam" id="3.40.190.80:FF:000008">
    <property type="entry name" value="Sedoheptulose-1,7-bisphosphatase, chloroplastic"/>
    <property type="match status" value="1"/>
</dbReference>
<evidence type="ECO:0000256" key="4">
    <source>
        <dbReference type="ARBA" id="ARBA00010941"/>
    </source>
</evidence>
<evidence type="ECO:0000256" key="8">
    <source>
        <dbReference type="ARBA" id="ARBA00022801"/>
    </source>
</evidence>
<dbReference type="InterPro" id="IPR000146">
    <property type="entry name" value="FBPase_class-1"/>
</dbReference>
<dbReference type="Pfam" id="PF18913">
    <property type="entry name" value="FBPase_C"/>
    <property type="match status" value="1"/>
</dbReference>
<evidence type="ECO:0000313" key="13">
    <source>
        <dbReference type="EMBL" id="KAK4522804.1"/>
    </source>
</evidence>
<dbReference type="Proteomes" id="UP001300502">
    <property type="component" value="Unassembled WGS sequence"/>
</dbReference>
<evidence type="ECO:0000313" key="14">
    <source>
        <dbReference type="Proteomes" id="UP001300502"/>
    </source>
</evidence>
<dbReference type="GO" id="GO:0046872">
    <property type="term" value="F:metal ion binding"/>
    <property type="evidence" value="ECO:0007669"/>
    <property type="project" value="UniProtKB-KW"/>
</dbReference>
<dbReference type="InterPro" id="IPR020548">
    <property type="entry name" value="Fructose_bisphosphatase_AS"/>
</dbReference>
<dbReference type="GO" id="GO:0005737">
    <property type="term" value="C:cytoplasm"/>
    <property type="evidence" value="ECO:0007669"/>
    <property type="project" value="TreeGrafter"/>
</dbReference>
<keyword evidence="6" id="KW-0963">Cytoplasm</keyword>
<gene>
    <name evidence="13" type="ORF">GAYE_PCTG30G0694</name>
</gene>
<dbReference type="Pfam" id="PF00316">
    <property type="entry name" value="FBPase"/>
    <property type="match status" value="1"/>
</dbReference>
<keyword evidence="8" id="KW-0378">Hydrolase</keyword>
<evidence type="ECO:0000256" key="10">
    <source>
        <dbReference type="ARBA" id="ARBA00023277"/>
    </source>
</evidence>
<organism evidence="13 14">
    <name type="scientific">Galdieria yellowstonensis</name>
    <dbReference type="NCBI Taxonomy" id="3028027"/>
    <lineage>
        <taxon>Eukaryota</taxon>
        <taxon>Rhodophyta</taxon>
        <taxon>Bangiophyceae</taxon>
        <taxon>Galdieriales</taxon>
        <taxon>Galdieriaceae</taxon>
        <taxon>Galdieria</taxon>
    </lineage>
</organism>
<dbReference type="GO" id="GO:0006002">
    <property type="term" value="P:fructose 6-phosphate metabolic process"/>
    <property type="evidence" value="ECO:0007669"/>
    <property type="project" value="TreeGrafter"/>
</dbReference>